<dbReference type="InterPro" id="IPR058053">
    <property type="entry name" value="RamC_C"/>
</dbReference>
<protein>
    <submittedName>
        <fullName evidence="2">Putative Membrane translocator</fullName>
    </submittedName>
</protein>
<dbReference type="InterPro" id="IPR057929">
    <property type="entry name" value="RamC_N"/>
</dbReference>
<dbReference type="Gene3D" id="3.30.200.20">
    <property type="entry name" value="Phosphorylase Kinase, domain 1"/>
    <property type="match status" value="1"/>
</dbReference>
<dbReference type="InterPro" id="IPR053524">
    <property type="entry name" value="Aerial_hyphae_peptide-synth"/>
</dbReference>
<gene>
    <name evidence="2" type="ORF">CARN1_1174</name>
</gene>
<dbReference type="InterPro" id="IPR012341">
    <property type="entry name" value="6hp_glycosidase-like_sf"/>
</dbReference>
<name>E6PH38_9ZZZZ</name>
<dbReference type="Gene3D" id="1.50.10.10">
    <property type="match status" value="2"/>
</dbReference>
<proteinExistence type="predicted"/>
<dbReference type="GO" id="GO:0005524">
    <property type="term" value="F:ATP binding"/>
    <property type="evidence" value="ECO:0007669"/>
    <property type="project" value="InterPro"/>
</dbReference>
<dbReference type="PANTHER" id="PTHR44167:SF24">
    <property type="entry name" value="SERINE_THREONINE-PROTEIN KINASE CHK2"/>
    <property type="match status" value="1"/>
</dbReference>
<dbReference type="SUPFAM" id="SSF56112">
    <property type="entry name" value="Protein kinase-like (PK-like)"/>
    <property type="match status" value="1"/>
</dbReference>
<accession>E6PH38</accession>
<reference evidence="2" key="1">
    <citation type="submission" date="2009-10" db="EMBL/GenBank/DDBJ databases">
        <title>Diversity of trophic interactions inside an arsenic-rich microbial ecosystem.</title>
        <authorList>
            <person name="Bertin P.N."/>
            <person name="Heinrich-Salmeron A."/>
            <person name="Pelletier E."/>
            <person name="Goulhen-Chollet F."/>
            <person name="Arsene-Ploetze F."/>
            <person name="Gallien S."/>
            <person name="Calteau A."/>
            <person name="Vallenet D."/>
            <person name="Casiot C."/>
            <person name="Chane-Woon-Ming B."/>
            <person name="Giloteaux L."/>
            <person name="Barakat M."/>
            <person name="Bonnefoy V."/>
            <person name="Bruneel O."/>
            <person name="Chandler M."/>
            <person name="Cleiss J."/>
            <person name="Duran R."/>
            <person name="Elbaz-Poulichet F."/>
            <person name="Fonknechten N."/>
            <person name="Lauga B."/>
            <person name="Mornico D."/>
            <person name="Ortet P."/>
            <person name="Schaeffer C."/>
            <person name="Siguier P."/>
            <person name="Alexander Thil Smith A."/>
            <person name="Van Dorsselaer A."/>
            <person name="Weissenbach J."/>
            <person name="Medigue C."/>
            <person name="Le Paslier D."/>
        </authorList>
    </citation>
    <scope>NUCLEOTIDE SEQUENCE</scope>
</reference>
<comment type="caution">
    <text evidence="2">The sequence shown here is derived from an EMBL/GenBank/DDBJ whole genome shotgun (WGS) entry which is preliminary data.</text>
</comment>
<feature type="domain" description="Protein kinase" evidence="1">
    <location>
        <begin position="228"/>
        <end position="504"/>
    </location>
</feature>
<dbReference type="PROSITE" id="PS50011">
    <property type="entry name" value="PROTEIN_KINASE_DOM"/>
    <property type="match status" value="1"/>
</dbReference>
<dbReference type="NCBIfam" id="NF038151">
    <property type="entry name" value="lanthi_synth_III"/>
    <property type="match status" value="1"/>
</dbReference>
<dbReference type="SMART" id="SM01260">
    <property type="entry name" value="LANC_like"/>
    <property type="match status" value="1"/>
</dbReference>
<dbReference type="PANTHER" id="PTHR44167">
    <property type="entry name" value="OVARIAN-SPECIFIC SERINE/THREONINE-PROTEIN KINASE LOK-RELATED"/>
    <property type="match status" value="1"/>
</dbReference>
<sequence>MRTRPGILDLWVRGDYFEPLDRYVADESSYIALIRKAMPSGWTDSRSGLWFNCSPKTPIAPQGWKIHISGTTHTAIEVLEKVLPIFWETGVHFKCAADRRLLSLINSKTWPRGGSGKFITVYPGPDALTTTIDALYIATRGMAGPFILSDRRYKDSRVIFYRYGGFVLTERLLPNGATEPVILNKEGEPVRDQRNPYFSIPAGVEDPFFTPEDVQNPEEAATLKRGRYKITKALSFSNSGGVYLATDRESGREVVIKEARPLVSWTSESNDAVASLKKEHRILSILQDAGVAPVPYDLFFDWEHAFLAQEFVRGESLWDFGARESILLRIHPTDADVQQFYSRLSGIAIALCNAVSEIHRRGIVLTDLSPHNVIVLDGQADVRIIDYEGSCELGIDVPTTMGTPGFVPPSRDPRRPEATMEDDYYALAATILSCIARVHEFVEAHPGRCHDVVKTVCDAAKIPEVVSVALIRGLSAHREDRSTPIEIARAMAGERPSQGVPPTLSSGKYSVASLTSMTDEMTRFIINSADPERSDRLVPCDYRIYHTNSVGIAYGAAGVLWALSRLGKAAPDGWVDWLHRKQLEYKELPSGFGVGLAGIAWVLWDLGFKDLARKSLREARSRPLVGTTHNLFHGIAGWGLVNLRFYLETHEHEYLDDAVRGAEILMSSASEDSGGLPFWQRDGVTELGLFYGGCGPALFFLYLGLVRKNVSYIEFGRRALDFELAHGVQTADDGLTWAYTTSNNSIISPYWDRGSAGIGAVTLRYIHLAGYDGYKEKLQRIVTGALGRFTYSPAKIFGLTGIAGFLLDVHAFTGDDRHREDILAALDGIMLYRVTTKDGLIFPGSDQKKLSCDYATGSAGIALLLHRIINGGHQEFLLDEYFAPRWQSLNPLCLD</sequence>
<dbReference type="SUPFAM" id="SSF158745">
    <property type="entry name" value="LanC-like"/>
    <property type="match status" value="1"/>
</dbReference>
<dbReference type="Pfam" id="PF00069">
    <property type="entry name" value="Pkinase"/>
    <property type="match status" value="1"/>
</dbReference>
<dbReference type="Gene3D" id="1.10.510.10">
    <property type="entry name" value="Transferase(Phosphotransferase) domain 1"/>
    <property type="match status" value="1"/>
</dbReference>
<dbReference type="InterPro" id="IPR007822">
    <property type="entry name" value="LANC-like"/>
</dbReference>
<evidence type="ECO:0000259" key="1">
    <source>
        <dbReference type="PROSITE" id="PS50011"/>
    </source>
</evidence>
<dbReference type="GO" id="GO:0031179">
    <property type="term" value="P:peptide modification"/>
    <property type="evidence" value="ECO:0007669"/>
    <property type="project" value="InterPro"/>
</dbReference>
<dbReference type="AlphaFoldDB" id="E6PH38"/>
<dbReference type="InterPro" id="IPR011009">
    <property type="entry name" value="Kinase-like_dom_sf"/>
</dbReference>
<dbReference type="InterPro" id="IPR000719">
    <property type="entry name" value="Prot_kinase_dom"/>
</dbReference>
<dbReference type="EMBL" id="CABL01000016">
    <property type="protein sequence ID" value="CBH75776.1"/>
    <property type="molecule type" value="Genomic_DNA"/>
</dbReference>
<dbReference type="GO" id="GO:0005975">
    <property type="term" value="P:carbohydrate metabolic process"/>
    <property type="evidence" value="ECO:0007669"/>
    <property type="project" value="InterPro"/>
</dbReference>
<dbReference type="SMART" id="SM00220">
    <property type="entry name" value="S_TKc"/>
    <property type="match status" value="1"/>
</dbReference>
<evidence type="ECO:0000313" key="2">
    <source>
        <dbReference type="EMBL" id="CBH75776.1"/>
    </source>
</evidence>
<dbReference type="GO" id="GO:0004672">
    <property type="term" value="F:protein kinase activity"/>
    <property type="evidence" value="ECO:0007669"/>
    <property type="project" value="InterPro"/>
</dbReference>
<organism evidence="2">
    <name type="scientific">mine drainage metagenome</name>
    <dbReference type="NCBI Taxonomy" id="410659"/>
    <lineage>
        <taxon>unclassified sequences</taxon>
        <taxon>metagenomes</taxon>
        <taxon>ecological metagenomes</taxon>
    </lineage>
</organism>
<dbReference type="Pfam" id="PF25816">
    <property type="entry name" value="RamC_N"/>
    <property type="match status" value="1"/>
</dbReference>
<dbReference type="Pfam" id="PF05147">
    <property type="entry name" value="LANC_like"/>
    <property type="match status" value="1"/>
</dbReference>
<dbReference type="CDD" id="cd04791">
    <property type="entry name" value="LanC_SerThrkinase"/>
    <property type="match status" value="1"/>
</dbReference>